<evidence type="ECO:0000256" key="3">
    <source>
        <dbReference type="ARBA" id="ARBA00022598"/>
    </source>
</evidence>
<evidence type="ECO:0000313" key="8">
    <source>
        <dbReference type="Proteomes" id="UP001229081"/>
    </source>
</evidence>
<evidence type="ECO:0000256" key="1">
    <source>
        <dbReference type="ARBA" id="ARBA00007572"/>
    </source>
</evidence>
<protein>
    <recommendedName>
        <fullName evidence="2">DNA ligase (ATP)</fullName>
        <ecNumber evidence="2">6.5.1.1</ecNumber>
    </recommendedName>
</protein>
<dbReference type="GO" id="GO:0006281">
    <property type="term" value="P:DNA repair"/>
    <property type="evidence" value="ECO:0007669"/>
    <property type="project" value="InterPro"/>
</dbReference>
<comment type="catalytic activity">
    <reaction evidence="4">
        <text>ATP + (deoxyribonucleotide)n-3'-hydroxyl + 5'-phospho-(deoxyribonucleotide)m = (deoxyribonucleotide)n+m + AMP + diphosphate.</text>
        <dbReference type="EC" id="6.5.1.1"/>
    </reaction>
</comment>
<dbReference type="CDD" id="cd07906">
    <property type="entry name" value="Adenylation_DNA_ligase_LigD_LigC"/>
    <property type="match status" value="1"/>
</dbReference>
<gene>
    <name evidence="6" type="ORF">QXL92_34015</name>
    <name evidence="7" type="ORF">QXL92_34050</name>
</gene>
<dbReference type="InterPro" id="IPR012340">
    <property type="entry name" value="NA-bd_OB-fold"/>
</dbReference>
<dbReference type="EMBL" id="JAUFSA010000007">
    <property type="protein sequence ID" value="MDP7739753.1"/>
    <property type="molecule type" value="Genomic_DNA"/>
</dbReference>
<organism evidence="7 8">
    <name type="scientific">Mycobacterium paragordonae</name>
    <dbReference type="NCBI Taxonomy" id="1389713"/>
    <lineage>
        <taxon>Bacteria</taxon>
        <taxon>Bacillati</taxon>
        <taxon>Actinomycetota</taxon>
        <taxon>Actinomycetes</taxon>
        <taxon>Mycobacteriales</taxon>
        <taxon>Mycobacteriaceae</taxon>
        <taxon>Mycobacterium</taxon>
    </lineage>
</organism>
<evidence type="ECO:0000313" key="7">
    <source>
        <dbReference type="EMBL" id="MDP7739753.1"/>
    </source>
</evidence>
<dbReference type="Gene3D" id="3.30.470.30">
    <property type="entry name" value="DNA ligase/mRNA capping enzyme"/>
    <property type="match status" value="1"/>
</dbReference>
<dbReference type="Pfam" id="PF01068">
    <property type="entry name" value="DNA_ligase_A_M"/>
    <property type="match status" value="1"/>
</dbReference>
<dbReference type="Gene3D" id="2.40.50.140">
    <property type="entry name" value="Nucleic acid-binding proteins"/>
    <property type="match status" value="1"/>
</dbReference>
<proteinExistence type="inferred from homology"/>
<sequence>MELVSRPGNNFATRFPDVTSALQTALAGHIAILDGEIVALGSDGRPDFARLQRRLRAPQATSALRAAVPCHYFLFDCLHLDGVDLAGRPYVERRAALESLGLGREGLIVVPPCWPDLDGRVLLEVVKDFALEGVVMKRANSTYQAGRRSRAWIKVVIRRKAQLAVIGWASGRTETVGALLVGGHDPSGRLVYCGTVSSGLSRAARRALFEPLRALEISAPAVTGLPAGAQLCHVRWTMPHLVGAVEYREFTGHLRHPAWKGLVGGADPAAVELPHA</sequence>
<feature type="domain" description="ATP-dependent DNA ligase family profile" evidence="5">
    <location>
        <begin position="63"/>
        <end position="189"/>
    </location>
</feature>
<dbReference type="GO" id="GO:0006310">
    <property type="term" value="P:DNA recombination"/>
    <property type="evidence" value="ECO:0007669"/>
    <property type="project" value="InterPro"/>
</dbReference>
<dbReference type="CDD" id="cd07971">
    <property type="entry name" value="OBF_DNA_ligase_LigD"/>
    <property type="match status" value="1"/>
</dbReference>
<dbReference type="Proteomes" id="UP001229081">
    <property type="component" value="Unassembled WGS sequence"/>
</dbReference>
<dbReference type="GO" id="GO:0005524">
    <property type="term" value="F:ATP binding"/>
    <property type="evidence" value="ECO:0007669"/>
    <property type="project" value="InterPro"/>
</dbReference>
<keyword evidence="3 7" id="KW-0436">Ligase</keyword>
<dbReference type="AlphaFoldDB" id="A0AAJ1S9B3"/>
<dbReference type="Gene3D" id="3.30.1490.70">
    <property type="match status" value="1"/>
</dbReference>
<dbReference type="GO" id="GO:0003910">
    <property type="term" value="F:DNA ligase (ATP) activity"/>
    <property type="evidence" value="ECO:0007669"/>
    <property type="project" value="UniProtKB-EC"/>
</dbReference>
<accession>A0AAJ1S9B3</accession>
<dbReference type="InterPro" id="IPR012310">
    <property type="entry name" value="DNA_ligase_ATP-dep_cent"/>
</dbReference>
<dbReference type="EC" id="6.5.1.1" evidence="2"/>
<evidence type="ECO:0000313" key="6">
    <source>
        <dbReference type="EMBL" id="MDP7739746.1"/>
    </source>
</evidence>
<dbReference type="SUPFAM" id="SSF56091">
    <property type="entry name" value="DNA ligase/mRNA capping enzyme, catalytic domain"/>
    <property type="match status" value="1"/>
</dbReference>
<name>A0AAJ1S9B3_9MYCO</name>
<dbReference type="PROSITE" id="PS50160">
    <property type="entry name" value="DNA_LIGASE_A3"/>
    <property type="match status" value="1"/>
</dbReference>
<evidence type="ECO:0000256" key="4">
    <source>
        <dbReference type="ARBA" id="ARBA00034003"/>
    </source>
</evidence>
<evidence type="ECO:0000256" key="2">
    <source>
        <dbReference type="ARBA" id="ARBA00012727"/>
    </source>
</evidence>
<dbReference type="EMBL" id="JAUFSA010000007">
    <property type="protein sequence ID" value="MDP7739746.1"/>
    <property type="molecule type" value="Genomic_DNA"/>
</dbReference>
<evidence type="ECO:0000259" key="5">
    <source>
        <dbReference type="PROSITE" id="PS50160"/>
    </source>
</evidence>
<comment type="similarity">
    <text evidence="1">Belongs to the ATP-dependent DNA ligase family.</text>
</comment>
<dbReference type="Pfam" id="PF04679">
    <property type="entry name" value="DNA_ligase_A_C"/>
    <property type="match status" value="1"/>
</dbReference>
<reference evidence="7" key="1">
    <citation type="submission" date="2023-06" db="EMBL/GenBank/DDBJ databases">
        <title>Identification of two novel mycobacterium reveal diversities and complexities of Mycobacterium gordonae clade.</title>
        <authorList>
            <person name="Matsumoto Y."/>
            <person name="Nakamura S."/>
            <person name="Motooka D."/>
            <person name="Fukushima K."/>
        </authorList>
    </citation>
    <scope>NUCLEOTIDE SEQUENCE</scope>
    <source>
        <strain evidence="7">TY812</strain>
    </source>
</reference>
<dbReference type="PANTHER" id="PTHR45674">
    <property type="entry name" value="DNA LIGASE 1/3 FAMILY MEMBER"/>
    <property type="match status" value="1"/>
</dbReference>
<dbReference type="InterPro" id="IPR012309">
    <property type="entry name" value="DNA_ligase_ATP-dep_C"/>
</dbReference>
<comment type="caution">
    <text evidence="7">The sequence shown here is derived from an EMBL/GenBank/DDBJ whole genome shotgun (WGS) entry which is preliminary data.</text>
</comment>
<dbReference type="RefSeq" id="WP_306256162.1">
    <property type="nucleotide sequence ID" value="NZ_JAUFSA010000007.1"/>
</dbReference>
<dbReference type="PANTHER" id="PTHR45674:SF4">
    <property type="entry name" value="DNA LIGASE 1"/>
    <property type="match status" value="1"/>
</dbReference>
<dbReference type="SUPFAM" id="SSF50249">
    <property type="entry name" value="Nucleic acid-binding proteins"/>
    <property type="match status" value="1"/>
</dbReference>
<dbReference type="InterPro" id="IPR050191">
    <property type="entry name" value="ATP-dep_DNA_ligase"/>
</dbReference>